<sequence length="321" mass="34675">MNIAKLKGHASMLAANSMWGLMAPLAKFVMIGGAVSSLVMTDLRVFGAMVLFWIFSFFQKPEHVGHKDLMKLFGASLLAIVFNQGSYIFGVGLTSPVDASIITTSMPLIAMILAAIFLKEPITGRKILGIAVGASGALLLILGSSQAAAGSAPKGDNPVLGDLFVLLAQCSYAFYFVLFKNFVAKYSAMTVMKWMFTYAFICLLPFSYSSLLATDWLALDGARIASILFVVVGATFLSYILIIVGQKNLRPTVAGMYNYIQPLVATIVAICWGMDSFNLTKILSVVMIFGGVWLVTSSKSRAEMEAYEAEKQQGNLDTKAE</sequence>
<dbReference type="GO" id="GO:0005886">
    <property type="term" value="C:plasma membrane"/>
    <property type="evidence" value="ECO:0007669"/>
    <property type="project" value="UniProtKB-SubCell"/>
</dbReference>
<proteinExistence type="predicted"/>
<evidence type="ECO:0000256" key="4">
    <source>
        <dbReference type="ARBA" id="ARBA00022989"/>
    </source>
</evidence>
<evidence type="ECO:0000256" key="5">
    <source>
        <dbReference type="ARBA" id="ARBA00023136"/>
    </source>
</evidence>
<dbReference type="InterPro" id="IPR000620">
    <property type="entry name" value="EamA_dom"/>
</dbReference>
<feature type="transmembrane region" description="Helical" evidence="6">
    <location>
        <begin position="256"/>
        <end position="273"/>
    </location>
</feature>
<feature type="transmembrane region" description="Helical" evidence="6">
    <location>
        <begin position="72"/>
        <end position="93"/>
    </location>
</feature>
<feature type="domain" description="EamA" evidence="7">
    <location>
        <begin position="160"/>
        <end position="296"/>
    </location>
</feature>
<evidence type="ECO:0000259" key="7">
    <source>
        <dbReference type="Pfam" id="PF00892"/>
    </source>
</evidence>
<feature type="transmembrane region" description="Helical" evidence="6">
    <location>
        <begin position="43"/>
        <end position="60"/>
    </location>
</feature>
<dbReference type="InterPro" id="IPR037185">
    <property type="entry name" value="EmrE-like"/>
</dbReference>
<evidence type="ECO:0000256" key="2">
    <source>
        <dbReference type="ARBA" id="ARBA00022475"/>
    </source>
</evidence>
<comment type="subcellular location">
    <subcellularLocation>
        <location evidence="1">Cell membrane</location>
        <topology evidence="1">Multi-pass membrane protein</topology>
    </subcellularLocation>
</comment>
<feature type="transmembrane region" description="Helical" evidence="6">
    <location>
        <begin position="279"/>
        <end position="296"/>
    </location>
</feature>
<evidence type="ECO:0000313" key="9">
    <source>
        <dbReference type="Proteomes" id="UP000717835"/>
    </source>
</evidence>
<name>A0A921LD50_9BACT</name>
<keyword evidence="4 6" id="KW-1133">Transmembrane helix</keyword>
<accession>A0A921LD50</accession>
<dbReference type="Pfam" id="PF00892">
    <property type="entry name" value="EamA"/>
    <property type="match status" value="2"/>
</dbReference>
<protein>
    <submittedName>
        <fullName evidence="8">DMT family transporter</fullName>
    </submittedName>
</protein>
<reference evidence="8" key="1">
    <citation type="journal article" date="2021" name="PeerJ">
        <title>Extensive microbial diversity within the chicken gut microbiome revealed by metagenomics and culture.</title>
        <authorList>
            <person name="Gilroy R."/>
            <person name="Ravi A."/>
            <person name="Getino M."/>
            <person name="Pursley I."/>
            <person name="Horton D.L."/>
            <person name="Alikhan N.F."/>
            <person name="Baker D."/>
            <person name="Gharbi K."/>
            <person name="Hall N."/>
            <person name="Watson M."/>
            <person name="Adriaenssens E.M."/>
            <person name="Foster-Nyarko E."/>
            <person name="Jarju S."/>
            <person name="Secka A."/>
            <person name="Antonio M."/>
            <person name="Oren A."/>
            <person name="Chaudhuri R.R."/>
            <person name="La Ragione R."/>
            <person name="Hildebrand F."/>
            <person name="Pallen M.J."/>
        </authorList>
    </citation>
    <scope>NUCLEOTIDE SEQUENCE</scope>
    <source>
        <strain evidence="8">CHK55-1828</strain>
    </source>
</reference>
<gene>
    <name evidence="8" type="ORF">K8W02_10530</name>
</gene>
<feature type="transmembrane region" description="Helical" evidence="6">
    <location>
        <begin position="195"/>
        <end position="218"/>
    </location>
</feature>
<dbReference type="AlphaFoldDB" id="A0A921LD50"/>
<dbReference type="Proteomes" id="UP000717835">
    <property type="component" value="Unassembled WGS sequence"/>
</dbReference>
<evidence type="ECO:0000313" key="8">
    <source>
        <dbReference type="EMBL" id="HJF92798.1"/>
    </source>
</evidence>
<organism evidence="8 9">
    <name type="scientific">Mediterranea massiliensis</name>
    <dbReference type="NCBI Taxonomy" id="1841865"/>
    <lineage>
        <taxon>Bacteria</taxon>
        <taxon>Pseudomonadati</taxon>
        <taxon>Bacteroidota</taxon>
        <taxon>Bacteroidia</taxon>
        <taxon>Bacteroidales</taxon>
        <taxon>Bacteroidaceae</taxon>
        <taxon>Mediterranea</taxon>
    </lineage>
</organism>
<dbReference type="InterPro" id="IPR050638">
    <property type="entry name" value="AA-Vitamin_Transporters"/>
</dbReference>
<dbReference type="RefSeq" id="WP_276828628.1">
    <property type="nucleotide sequence ID" value="NZ_DYVX01000084.1"/>
</dbReference>
<evidence type="ECO:0000256" key="1">
    <source>
        <dbReference type="ARBA" id="ARBA00004651"/>
    </source>
</evidence>
<feature type="domain" description="EamA" evidence="7">
    <location>
        <begin position="7"/>
        <end position="141"/>
    </location>
</feature>
<evidence type="ECO:0000256" key="6">
    <source>
        <dbReference type="SAM" id="Phobius"/>
    </source>
</evidence>
<dbReference type="EMBL" id="DYVX01000084">
    <property type="protein sequence ID" value="HJF92798.1"/>
    <property type="molecule type" value="Genomic_DNA"/>
</dbReference>
<reference evidence="8" key="2">
    <citation type="submission" date="2021-09" db="EMBL/GenBank/DDBJ databases">
        <authorList>
            <person name="Gilroy R."/>
        </authorList>
    </citation>
    <scope>NUCLEOTIDE SEQUENCE</scope>
    <source>
        <strain evidence="8">CHK55-1828</strain>
    </source>
</reference>
<comment type="caution">
    <text evidence="8">The sequence shown here is derived from an EMBL/GenBank/DDBJ whole genome shotgun (WGS) entry which is preliminary data.</text>
</comment>
<keyword evidence="3 6" id="KW-0812">Transmembrane</keyword>
<dbReference type="PANTHER" id="PTHR32322:SF18">
    <property type="entry name" value="S-ADENOSYLMETHIONINE_S-ADENOSYLHOMOCYSTEINE TRANSPORTER"/>
    <property type="match status" value="1"/>
</dbReference>
<dbReference type="PANTHER" id="PTHR32322">
    <property type="entry name" value="INNER MEMBRANE TRANSPORTER"/>
    <property type="match status" value="1"/>
</dbReference>
<keyword evidence="5 6" id="KW-0472">Membrane</keyword>
<feature type="transmembrane region" description="Helical" evidence="6">
    <location>
        <begin position="127"/>
        <end position="143"/>
    </location>
</feature>
<feature type="transmembrane region" description="Helical" evidence="6">
    <location>
        <begin position="163"/>
        <end position="183"/>
    </location>
</feature>
<keyword evidence="2" id="KW-1003">Cell membrane</keyword>
<feature type="transmembrane region" description="Helical" evidence="6">
    <location>
        <begin position="99"/>
        <end position="118"/>
    </location>
</feature>
<dbReference type="SUPFAM" id="SSF103481">
    <property type="entry name" value="Multidrug resistance efflux transporter EmrE"/>
    <property type="match status" value="2"/>
</dbReference>
<evidence type="ECO:0000256" key="3">
    <source>
        <dbReference type="ARBA" id="ARBA00022692"/>
    </source>
</evidence>
<feature type="transmembrane region" description="Helical" evidence="6">
    <location>
        <begin position="224"/>
        <end position="244"/>
    </location>
</feature>
<feature type="transmembrane region" description="Helical" evidence="6">
    <location>
        <begin position="12"/>
        <end position="31"/>
    </location>
</feature>